<name>A0A3S5AX24_9PLAT</name>
<gene>
    <name evidence="2" type="ORF">PXEA_LOCUS33279</name>
</gene>
<dbReference type="EMBL" id="CAAALY010262726">
    <property type="protein sequence ID" value="VEL39839.1"/>
    <property type="molecule type" value="Genomic_DNA"/>
</dbReference>
<comment type="caution">
    <text evidence="2">The sequence shown here is derived from an EMBL/GenBank/DDBJ whole genome shotgun (WGS) entry which is preliminary data.</text>
</comment>
<sequence>MARLTDDAAEAACHASMQGEMWAASDGPSAETDPASSPSSTPWLEPGDRVVEAVELEPDTMVRLVRCFVHREKRADKLLLSQEHILAFDFLIAKYPECVAIKDLPLENLEQKVINFDKLHAQMLNLSFLDFIFITCDLWLPLNSLTRLSKNKSFLNNRIV</sequence>
<feature type="region of interest" description="Disordered" evidence="1">
    <location>
        <begin position="21"/>
        <end position="45"/>
    </location>
</feature>
<evidence type="ECO:0000256" key="1">
    <source>
        <dbReference type="SAM" id="MobiDB-lite"/>
    </source>
</evidence>
<dbReference type="Proteomes" id="UP000784294">
    <property type="component" value="Unassembled WGS sequence"/>
</dbReference>
<dbReference type="AlphaFoldDB" id="A0A3S5AX24"/>
<evidence type="ECO:0000313" key="3">
    <source>
        <dbReference type="Proteomes" id="UP000784294"/>
    </source>
</evidence>
<protein>
    <submittedName>
        <fullName evidence="2">Uncharacterized protein</fullName>
    </submittedName>
</protein>
<keyword evidence="3" id="KW-1185">Reference proteome</keyword>
<organism evidence="2 3">
    <name type="scientific">Protopolystoma xenopodis</name>
    <dbReference type="NCBI Taxonomy" id="117903"/>
    <lineage>
        <taxon>Eukaryota</taxon>
        <taxon>Metazoa</taxon>
        <taxon>Spiralia</taxon>
        <taxon>Lophotrochozoa</taxon>
        <taxon>Platyhelminthes</taxon>
        <taxon>Monogenea</taxon>
        <taxon>Polyopisthocotylea</taxon>
        <taxon>Polystomatidea</taxon>
        <taxon>Polystomatidae</taxon>
        <taxon>Protopolystoma</taxon>
    </lineage>
</organism>
<dbReference type="OrthoDB" id="425950at2759"/>
<accession>A0A3S5AX24</accession>
<proteinExistence type="predicted"/>
<dbReference type="Gene3D" id="3.90.930.40">
    <property type="match status" value="1"/>
</dbReference>
<evidence type="ECO:0000313" key="2">
    <source>
        <dbReference type="EMBL" id="VEL39839.1"/>
    </source>
</evidence>
<reference evidence="2" key="1">
    <citation type="submission" date="2018-11" db="EMBL/GenBank/DDBJ databases">
        <authorList>
            <consortium name="Pathogen Informatics"/>
        </authorList>
    </citation>
    <scope>NUCLEOTIDE SEQUENCE</scope>
</reference>